<dbReference type="InterPro" id="IPR011650">
    <property type="entry name" value="Peptidase_M20_dimer"/>
</dbReference>
<keyword evidence="2" id="KW-0464">Manganese</keyword>
<dbReference type="AlphaFoldDB" id="A0A212AE19"/>
<keyword evidence="3" id="KW-0732">Signal</keyword>
<dbReference type="PANTHER" id="PTHR11014">
    <property type="entry name" value="PEPTIDASE M20 FAMILY MEMBER"/>
    <property type="match status" value="1"/>
</dbReference>
<dbReference type="SUPFAM" id="SSF55031">
    <property type="entry name" value="Bacterial exopeptidase dimerisation domain"/>
    <property type="match status" value="1"/>
</dbReference>
<dbReference type="GO" id="GO:0016787">
    <property type="term" value="F:hydrolase activity"/>
    <property type="evidence" value="ECO:0007669"/>
    <property type="project" value="UniProtKB-KW"/>
</dbReference>
<dbReference type="Pfam" id="PF01546">
    <property type="entry name" value="Peptidase_M20"/>
    <property type="match status" value="1"/>
</dbReference>
<keyword evidence="1 5" id="KW-0378">Hydrolase</keyword>
<feature type="domain" description="Peptidase M20 dimerisation" evidence="4">
    <location>
        <begin position="234"/>
        <end position="314"/>
    </location>
</feature>
<dbReference type="NCBIfam" id="TIGR01891">
    <property type="entry name" value="amidohydrolases"/>
    <property type="match status" value="1"/>
</dbReference>
<evidence type="ECO:0000313" key="6">
    <source>
        <dbReference type="Proteomes" id="UP000196878"/>
    </source>
</evidence>
<dbReference type="Proteomes" id="UP000196878">
    <property type="component" value="Unassembled WGS sequence"/>
</dbReference>
<keyword evidence="2" id="KW-0479">Metal-binding</keyword>
<evidence type="ECO:0000256" key="2">
    <source>
        <dbReference type="PIRSR" id="PIRSR005962-1"/>
    </source>
</evidence>
<dbReference type="PANTHER" id="PTHR11014:SF63">
    <property type="entry name" value="METALLOPEPTIDASE, PUTATIVE (AFU_ORTHOLOGUE AFUA_6G09600)-RELATED"/>
    <property type="match status" value="1"/>
</dbReference>
<feature type="signal peptide" evidence="3">
    <location>
        <begin position="1"/>
        <end position="22"/>
    </location>
</feature>
<feature type="binding site" evidence="2">
    <location>
        <position position="148"/>
    </location>
    <ligand>
        <name>Mn(2+)</name>
        <dbReference type="ChEBI" id="CHEBI:29035"/>
        <label>2</label>
    </ligand>
</feature>
<dbReference type="GO" id="GO:0046872">
    <property type="term" value="F:metal ion binding"/>
    <property type="evidence" value="ECO:0007669"/>
    <property type="project" value="UniProtKB-KW"/>
</dbReference>
<dbReference type="InterPro" id="IPR002933">
    <property type="entry name" value="Peptidase_M20"/>
</dbReference>
<keyword evidence="6" id="KW-1185">Reference proteome</keyword>
<comment type="cofactor">
    <cofactor evidence="2">
        <name>Mn(2+)</name>
        <dbReference type="ChEBI" id="CHEBI:29035"/>
    </cofactor>
    <text evidence="2">The Mn(2+) ion enhances activity.</text>
</comment>
<evidence type="ECO:0000313" key="5">
    <source>
        <dbReference type="EMBL" id="OWJ79480.1"/>
    </source>
</evidence>
<dbReference type="SUPFAM" id="SSF53187">
    <property type="entry name" value="Zn-dependent exopeptidases"/>
    <property type="match status" value="1"/>
</dbReference>
<protein>
    <submittedName>
        <fullName evidence="5">Amidohydrolase</fullName>
    </submittedName>
</protein>
<evidence type="ECO:0000256" key="1">
    <source>
        <dbReference type="ARBA" id="ARBA00022801"/>
    </source>
</evidence>
<dbReference type="Gene3D" id="3.40.630.10">
    <property type="entry name" value="Zn peptidases"/>
    <property type="match status" value="1"/>
</dbReference>
<gene>
    <name evidence="5" type="ORF">CDV49_05370</name>
</gene>
<reference evidence="5 6" key="1">
    <citation type="submission" date="2016-12" db="EMBL/GenBank/DDBJ databases">
        <title>Comparison of Traditional DNA-DNA Hybridization with In Silico Genomic Analysis.</title>
        <authorList>
            <person name="Nicholson A.C."/>
            <person name="Humrighouse B.W."/>
            <person name="Graziano J."/>
            <person name="Lasker B."/>
            <person name="Whitney A.M."/>
            <person name="Mcquiston J.R."/>
        </authorList>
    </citation>
    <scope>NUCLEOTIDE SEQUENCE [LARGE SCALE GENOMIC DNA]</scope>
    <source>
        <strain evidence="5 6">H2240</strain>
    </source>
</reference>
<dbReference type="OrthoDB" id="9777385at2"/>
<name>A0A212AE19_9RHOB</name>
<feature type="binding site" evidence="2">
    <location>
        <position position="182"/>
    </location>
    <ligand>
        <name>Mn(2+)</name>
        <dbReference type="ChEBI" id="CHEBI:29035"/>
        <label>2</label>
    </ligand>
</feature>
<dbReference type="PIRSF" id="PIRSF005962">
    <property type="entry name" value="Pept_M20D_amidohydro"/>
    <property type="match status" value="1"/>
</dbReference>
<evidence type="ECO:0000259" key="4">
    <source>
        <dbReference type="Pfam" id="PF07687"/>
    </source>
</evidence>
<comment type="caution">
    <text evidence="5">The sequence shown here is derived from an EMBL/GenBank/DDBJ whole genome shotgun (WGS) entry which is preliminary data.</text>
</comment>
<organism evidence="5 6">
    <name type="scientific">Haematobacter genomosp. 1</name>
    <dbReference type="NCBI Taxonomy" id="366618"/>
    <lineage>
        <taxon>Bacteria</taxon>
        <taxon>Pseudomonadati</taxon>
        <taxon>Pseudomonadota</taxon>
        <taxon>Alphaproteobacteria</taxon>
        <taxon>Rhodobacterales</taxon>
        <taxon>Paracoccaceae</taxon>
        <taxon>Haematobacter</taxon>
    </lineage>
</organism>
<feature type="binding site" evidence="2">
    <location>
        <position position="426"/>
    </location>
    <ligand>
        <name>Mn(2+)</name>
        <dbReference type="ChEBI" id="CHEBI:29035"/>
        <label>2</label>
    </ligand>
</feature>
<feature type="chain" id="PRO_5012284360" evidence="3">
    <location>
        <begin position="23"/>
        <end position="454"/>
    </location>
</feature>
<feature type="binding site" evidence="2">
    <location>
        <position position="146"/>
    </location>
    <ligand>
        <name>Mn(2+)</name>
        <dbReference type="ChEBI" id="CHEBI:29035"/>
        <label>2</label>
    </ligand>
</feature>
<sequence length="454" mass="47694">MAGTAVAAAPMVLASLTGEAAAQQAPVPATKVTPELADRIKTAIDGDGPRLVGIFKDIHQNPELGFMEMRTAKIVADELGTLGYEVTTGIGVTGVTGILRNGDGPVVMYRADMDANAVEENSGFDYASKVRVKREDGVEVPVAHMCGHDAHVTWMLGAAKAMAEAKDTWRGTLIFVGQPAEEPIMGAQAMVDDGLYSRHNMPKPDYLLALHTAPVPTGIAGARGGPVMAGTDQIDVTFFGIGGHGSTPQLAKDPVVMAAMAVAEYQIIISRVVPPLATAVLTVGSIQAGTDNNVIPESALLKLNLRFFSEDTRNLMIRGIKSINEGLARTYGMSDDKMPTMVMTGYSPQLVNDDALADRMLPTLKALLGDKAVVSEFPPATGSEDAHLLRGPHTEVPVSFTAVGVADPALFAEAIAQGKQVPFAAHNPEFKVDLNAIPLGAKIGALKILTLMAV</sequence>
<evidence type="ECO:0000256" key="3">
    <source>
        <dbReference type="SAM" id="SignalP"/>
    </source>
</evidence>
<proteinExistence type="predicted"/>
<dbReference type="EMBL" id="NIPW01000008">
    <property type="protein sequence ID" value="OWJ79480.1"/>
    <property type="molecule type" value="Genomic_DNA"/>
</dbReference>
<dbReference type="Gene3D" id="3.30.70.360">
    <property type="match status" value="1"/>
</dbReference>
<dbReference type="InterPro" id="IPR036264">
    <property type="entry name" value="Bact_exopeptidase_dim_dom"/>
</dbReference>
<dbReference type="Pfam" id="PF07687">
    <property type="entry name" value="M20_dimer"/>
    <property type="match status" value="1"/>
</dbReference>
<accession>A0A212AE19</accession>
<dbReference type="InterPro" id="IPR017439">
    <property type="entry name" value="Amidohydrolase"/>
</dbReference>
<feature type="binding site" evidence="2">
    <location>
        <position position="211"/>
    </location>
    <ligand>
        <name>Mn(2+)</name>
        <dbReference type="ChEBI" id="CHEBI:29035"/>
        <label>2</label>
    </ligand>
</feature>